<dbReference type="Pfam" id="PF01590">
    <property type="entry name" value="GAF"/>
    <property type="match status" value="1"/>
</dbReference>
<dbReference type="Gene3D" id="3.30.450.40">
    <property type="match status" value="1"/>
</dbReference>
<dbReference type="InParanoid" id="A0A136IJJ6"/>
<dbReference type="InterPro" id="IPR003018">
    <property type="entry name" value="GAF"/>
</dbReference>
<keyword evidence="3" id="KW-1185">Reference proteome</keyword>
<dbReference type="Proteomes" id="UP000070501">
    <property type="component" value="Unassembled WGS sequence"/>
</dbReference>
<dbReference type="OrthoDB" id="303614at2759"/>
<dbReference type="SUPFAM" id="SSF55781">
    <property type="entry name" value="GAF domain-like"/>
    <property type="match status" value="1"/>
</dbReference>
<dbReference type="PANTHER" id="PTHR43102">
    <property type="entry name" value="SLR1143 PROTEIN"/>
    <property type="match status" value="1"/>
</dbReference>
<proteinExistence type="predicted"/>
<reference evidence="3" key="1">
    <citation type="submission" date="2016-02" db="EMBL/GenBank/DDBJ databases">
        <title>Draft genome sequence of Microdochium bolleyi, a fungal endophyte of beachgrass.</title>
        <authorList>
            <consortium name="DOE Joint Genome Institute"/>
            <person name="David A.S."/>
            <person name="May G."/>
            <person name="Haridas S."/>
            <person name="Lim J."/>
            <person name="Wang M."/>
            <person name="Labutti K."/>
            <person name="Lipzen A."/>
            <person name="Barry K."/>
            <person name="Grigoriev I.V."/>
        </authorList>
    </citation>
    <scope>NUCLEOTIDE SEQUENCE [LARGE SCALE GENOMIC DNA]</scope>
    <source>
        <strain evidence="3">J235TASD1</strain>
    </source>
</reference>
<accession>A0A136IJJ6</accession>
<dbReference type="InterPro" id="IPR029016">
    <property type="entry name" value="GAF-like_dom_sf"/>
</dbReference>
<name>A0A136IJJ6_9PEZI</name>
<dbReference type="EMBL" id="KQ964295">
    <property type="protein sequence ID" value="KXJ85132.1"/>
    <property type="molecule type" value="Genomic_DNA"/>
</dbReference>
<evidence type="ECO:0000313" key="3">
    <source>
        <dbReference type="Proteomes" id="UP000070501"/>
    </source>
</evidence>
<gene>
    <name evidence="2" type="ORF">Micbo1qcDRAFT_210217</name>
</gene>
<sequence length="225" mass="24575">MAVPATARRLDVLREREVYRLLPQLLDEPSPPLRRMSSDSGSGSGYGLYYRNATDNDHAVLPVSTHDSVLACLAQLGALRLNARRCLVSLFDRHRQLVVAEATQDSHLLSADARALGQTSALLPSSVAVSVVPDLALDPRFSGRPFIAGVPFIRFYAGVSLVSRTGITIGVVCVFDETTRLGLDQAQLDFLHELSRIVTTHLESSQPAANPPPRRANATWPWQLL</sequence>
<organism evidence="2 3">
    <name type="scientific">Microdochium bolleyi</name>
    <dbReference type="NCBI Taxonomy" id="196109"/>
    <lineage>
        <taxon>Eukaryota</taxon>
        <taxon>Fungi</taxon>
        <taxon>Dikarya</taxon>
        <taxon>Ascomycota</taxon>
        <taxon>Pezizomycotina</taxon>
        <taxon>Sordariomycetes</taxon>
        <taxon>Xylariomycetidae</taxon>
        <taxon>Xylariales</taxon>
        <taxon>Microdochiaceae</taxon>
        <taxon>Microdochium</taxon>
    </lineage>
</organism>
<evidence type="ECO:0000313" key="2">
    <source>
        <dbReference type="EMBL" id="KXJ85132.1"/>
    </source>
</evidence>
<feature type="domain" description="GAF" evidence="1">
    <location>
        <begin position="73"/>
        <end position="199"/>
    </location>
</feature>
<dbReference type="PANTHER" id="PTHR43102:SF2">
    <property type="entry name" value="GAF DOMAIN-CONTAINING PROTEIN"/>
    <property type="match status" value="1"/>
</dbReference>
<dbReference type="STRING" id="196109.A0A136IJJ6"/>
<dbReference type="AlphaFoldDB" id="A0A136IJJ6"/>
<protein>
    <recommendedName>
        <fullName evidence="1">GAF domain-containing protein</fullName>
    </recommendedName>
</protein>
<evidence type="ECO:0000259" key="1">
    <source>
        <dbReference type="Pfam" id="PF01590"/>
    </source>
</evidence>